<dbReference type="STRING" id="28084.Lche_1567"/>
<proteinExistence type="inferred from homology"/>
<name>A0A0W0S8V7_9GAMM</name>
<dbReference type="Proteomes" id="UP000054921">
    <property type="component" value="Unassembled WGS sequence"/>
</dbReference>
<comment type="similarity">
    <text evidence="1">Belongs to the UPF0310 family.</text>
</comment>
<reference evidence="3 4" key="1">
    <citation type="submission" date="2015-11" db="EMBL/GenBank/DDBJ databases">
        <title>Genomic analysis of 38 Legionella species identifies large and diverse effector repertoires.</title>
        <authorList>
            <person name="Burstein D."/>
            <person name="Amaro F."/>
            <person name="Zusman T."/>
            <person name="Lifshitz Z."/>
            <person name="Cohen O."/>
            <person name="Gilbert J.A."/>
            <person name="Pupko T."/>
            <person name="Shuman H.A."/>
            <person name="Segal G."/>
        </authorList>
    </citation>
    <scope>NUCLEOTIDE SEQUENCE [LARGE SCALE GENOMIC DNA]</scope>
    <source>
        <strain evidence="3 4">ORW</strain>
    </source>
</reference>
<dbReference type="CDD" id="cd21132">
    <property type="entry name" value="EVE-like"/>
    <property type="match status" value="1"/>
</dbReference>
<evidence type="ECO:0000313" key="3">
    <source>
        <dbReference type="EMBL" id="KTC79547.1"/>
    </source>
</evidence>
<comment type="caution">
    <text evidence="3">The sequence shown here is derived from an EMBL/GenBank/DDBJ whole genome shotgun (WGS) entry which is preliminary data.</text>
</comment>
<dbReference type="InterPro" id="IPR022996">
    <property type="entry name" value="UPF0310"/>
</dbReference>
<dbReference type="AlphaFoldDB" id="A0A0W0S8V7"/>
<feature type="domain" description="EVE" evidence="2">
    <location>
        <begin position="4"/>
        <end position="134"/>
    </location>
</feature>
<evidence type="ECO:0000259" key="2">
    <source>
        <dbReference type="Pfam" id="PF01878"/>
    </source>
</evidence>
<evidence type="ECO:0000313" key="4">
    <source>
        <dbReference type="Proteomes" id="UP000054921"/>
    </source>
</evidence>
<organism evidence="3 4">
    <name type="scientific">Legionella cherrii</name>
    <dbReference type="NCBI Taxonomy" id="28084"/>
    <lineage>
        <taxon>Bacteria</taxon>
        <taxon>Pseudomonadati</taxon>
        <taxon>Pseudomonadota</taxon>
        <taxon>Gammaproteobacteria</taxon>
        <taxon>Legionellales</taxon>
        <taxon>Legionellaceae</taxon>
        <taxon>Legionella</taxon>
    </lineage>
</organism>
<dbReference type="RefSeq" id="WP_058387682.1">
    <property type="nucleotide sequence ID" value="NZ_LNXW01000013.1"/>
</dbReference>
<dbReference type="InterPro" id="IPR015947">
    <property type="entry name" value="PUA-like_sf"/>
</dbReference>
<dbReference type="Pfam" id="PF01878">
    <property type="entry name" value="EVE"/>
    <property type="match status" value="1"/>
</dbReference>
<dbReference type="Gene3D" id="3.10.590.10">
    <property type="entry name" value="ph1033 like domains"/>
    <property type="match status" value="1"/>
</dbReference>
<dbReference type="InterPro" id="IPR002740">
    <property type="entry name" value="EVE_domain"/>
</dbReference>
<evidence type="ECO:0000256" key="1">
    <source>
        <dbReference type="HAMAP-Rule" id="MF_00771"/>
    </source>
</evidence>
<dbReference type="EMBL" id="LNXW01000013">
    <property type="protein sequence ID" value="KTC79547.1"/>
    <property type="molecule type" value="Genomic_DNA"/>
</dbReference>
<dbReference type="HAMAP" id="MF_00771">
    <property type="entry name" value="UPF0310"/>
    <property type="match status" value="1"/>
</dbReference>
<protein>
    <recommendedName>
        <fullName evidence="1">UPF0310 protein Lche_1567</fullName>
    </recommendedName>
</protein>
<accession>A0A0W0S8V7</accession>
<dbReference type="SUPFAM" id="SSF88697">
    <property type="entry name" value="PUA domain-like"/>
    <property type="match status" value="1"/>
</dbReference>
<gene>
    <name evidence="3" type="ORF">Lche_1567</name>
</gene>
<dbReference type="NCBIfam" id="NF002616">
    <property type="entry name" value="PRK02268.1-2"/>
    <property type="match status" value="1"/>
</dbReference>
<dbReference type="PATRIC" id="fig|28084.5.peg.1701"/>
<sequence>MRKCWLAVASAEHVRLGKQMGIMQVCHGRLAPLKRIQSNDFVIYYSPTRIFRAKDKLQSFTAIGIVKAGEPYQVEMADDFHPFRRDVDWAKALETPIAPLLFDLDFTRNNKNWGYSLRFGLIPISEHDKSIIANAMQAQWL</sequence>